<evidence type="ECO:0000313" key="1">
    <source>
        <dbReference type="EMBL" id="KAK1412045.1"/>
    </source>
</evidence>
<name>A0AAD8K2Q3_TARER</name>
<sequence>MGNYASACTLMISPPMKTNKAARVIFPSGEIRQLREPIKAAEIMFESPGFFLVNSRSLNINRRFSPLSADEELERGNVYIMFPMRRVNSVITPADMAVFWMGGNSAGRRIAGRISPEVNRPTEACGDGVEVAETPEFGYRVAVCRSKKPSLDTIAEEPVGKVSKSLAVRSKNAHLIFGSVVKTPRAILVGAK</sequence>
<dbReference type="InterPro" id="IPR025322">
    <property type="entry name" value="PADRE_dom"/>
</dbReference>
<gene>
    <name evidence="1" type="ORF">QVD17_32999</name>
</gene>
<comment type="caution">
    <text evidence="1">The sequence shown here is derived from an EMBL/GenBank/DDBJ whole genome shotgun (WGS) entry which is preliminary data.</text>
</comment>
<dbReference type="PANTHER" id="PTHR33052">
    <property type="entry name" value="DUF4228 DOMAIN PROTEIN-RELATED"/>
    <property type="match status" value="1"/>
</dbReference>
<keyword evidence="2" id="KW-1185">Reference proteome</keyword>
<evidence type="ECO:0000313" key="2">
    <source>
        <dbReference type="Proteomes" id="UP001229421"/>
    </source>
</evidence>
<dbReference type="AlphaFoldDB" id="A0AAD8K2Q3"/>
<dbReference type="Proteomes" id="UP001229421">
    <property type="component" value="Unassembled WGS sequence"/>
</dbReference>
<accession>A0AAD8K2Q3</accession>
<protein>
    <submittedName>
        <fullName evidence="1">Uncharacterized protein</fullName>
    </submittedName>
</protein>
<organism evidence="1 2">
    <name type="scientific">Tagetes erecta</name>
    <name type="common">African marigold</name>
    <dbReference type="NCBI Taxonomy" id="13708"/>
    <lineage>
        <taxon>Eukaryota</taxon>
        <taxon>Viridiplantae</taxon>
        <taxon>Streptophyta</taxon>
        <taxon>Embryophyta</taxon>
        <taxon>Tracheophyta</taxon>
        <taxon>Spermatophyta</taxon>
        <taxon>Magnoliopsida</taxon>
        <taxon>eudicotyledons</taxon>
        <taxon>Gunneridae</taxon>
        <taxon>Pentapetalae</taxon>
        <taxon>asterids</taxon>
        <taxon>campanulids</taxon>
        <taxon>Asterales</taxon>
        <taxon>Asteraceae</taxon>
        <taxon>Asteroideae</taxon>
        <taxon>Heliantheae alliance</taxon>
        <taxon>Tageteae</taxon>
        <taxon>Tagetes</taxon>
    </lineage>
</organism>
<proteinExistence type="predicted"/>
<dbReference type="EMBL" id="JAUHHV010000009">
    <property type="protein sequence ID" value="KAK1412045.1"/>
    <property type="molecule type" value="Genomic_DNA"/>
</dbReference>
<reference evidence="1" key="1">
    <citation type="journal article" date="2023" name="bioRxiv">
        <title>Improved chromosome-level genome assembly for marigold (Tagetes erecta).</title>
        <authorList>
            <person name="Jiang F."/>
            <person name="Yuan L."/>
            <person name="Wang S."/>
            <person name="Wang H."/>
            <person name="Xu D."/>
            <person name="Wang A."/>
            <person name="Fan W."/>
        </authorList>
    </citation>
    <scope>NUCLEOTIDE SEQUENCE</scope>
    <source>
        <strain evidence="1">WSJ</strain>
        <tissue evidence="1">Leaf</tissue>
    </source>
</reference>
<dbReference type="Pfam" id="PF14009">
    <property type="entry name" value="PADRE"/>
    <property type="match status" value="1"/>
</dbReference>